<evidence type="ECO:0000256" key="2">
    <source>
        <dbReference type="SAM" id="MobiDB-lite"/>
    </source>
</evidence>
<gene>
    <name evidence="4" type="ORF">LMG9449_2598</name>
</gene>
<dbReference type="EMBL" id="LKLS01000214">
    <property type="protein sequence ID" value="KSU14357.1"/>
    <property type="molecule type" value="Genomic_DNA"/>
</dbReference>
<proteinExistence type="predicted"/>
<dbReference type="PATRIC" id="fig|1360.109.peg.581"/>
<keyword evidence="1" id="KW-0175">Coiled coil</keyword>
<dbReference type="AlphaFoldDB" id="A0A0V8DLU5"/>
<name>A0A0V8DLU5_LACLL</name>
<dbReference type="Pfam" id="PF13240">
    <property type="entry name" value="Zn_Ribbon_1"/>
    <property type="match status" value="1"/>
</dbReference>
<evidence type="ECO:0000259" key="3">
    <source>
        <dbReference type="Pfam" id="PF13240"/>
    </source>
</evidence>
<accession>A0A0V8DLU5</accession>
<evidence type="ECO:0000313" key="4">
    <source>
        <dbReference type="EMBL" id="KSU14357.1"/>
    </source>
</evidence>
<reference evidence="5" key="1">
    <citation type="submission" date="2015-10" db="EMBL/GenBank/DDBJ databases">
        <title>Draft Genome Sequences of 11 Lactococcus lactis subspecies cremoris strains.</title>
        <authorList>
            <person name="Wels M."/>
            <person name="Backus L."/>
            <person name="Boekhorst J."/>
            <person name="Dijkstra A."/>
            <person name="Beerthuizen M."/>
            <person name="Kelly W."/>
            <person name="Siezen R."/>
            <person name="Bachmann H."/>
            <person name="Van Hijum S."/>
        </authorList>
    </citation>
    <scope>NUCLEOTIDE SEQUENCE [LARGE SCALE GENOMIC DNA]</scope>
    <source>
        <strain evidence="5">LMG9449</strain>
    </source>
</reference>
<evidence type="ECO:0000313" key="5">
    <source>
        <dbReference type="Proteomes" id="UP000053612"/>
    </source>
</evidence>
<dbReference type="Proteomes" id="UP000053612">
    <property type="component" value="Unassembled WGS sequence"/>
</dbReference>
<dbReference type="RefSeq" id="WP_058225456.1">
    <property type="nucleotide sequence ID" value="NZ_LKLS01000214.1"/>
</dbReference>
<feature type="coiled-coil region" evidence="1">
    <location>
        <begin position="307"/>
        <end position="372"/>
    </location>
</feature>
<feature type="region of interest" description="Disordered" evidence="2">
    <location>
        <begin position="136"/>
        <end position="155"/>
    </location>
</feature>
<feature type="domain" description="Zinc-ribbon" evidence="3">
    <location>
        <begin position="223"/>
        <end position="245"/>
    </location>
</feature>
<organism evidence="4 5">
    <name type="scientific">Lactococcus lactis subsp. lactis</name>
    <name type="common">Streptococcus lactis</name>
    <dbReference type="NCBI Taxonomy" id="1360"/>
    <lineage>
        <taxon>Bacteria</taxon>
        <taxon>Bacillati</taxon>
        <taxon>Bacillota</taxon>
        <taxon>Bacilli</taxon>
        <taxon>Lactobacillales</taxon>
        <taxon>Streptococcaceae</taxon>
        <taxon>Lactococcus</taxon>
    </lineage>
</organism>
<dbReference type="InterPro" id="IPR026870">
    <property type="entry name" value="Zinc_ribbon_dom"/>
</dbReference>
<comment type="caution">
    <text evidence="4">The sequence shown here is derived from an EMBL/GenBank/DDBJ whole genome shotgun (WGS) entry which is preliminary data.</text>
</comment>
<protein>
    <recommendedName>
        <fullName evidence="3">Zinc-ribbon domain-containing protein</fullName>
    </recommendedName>
</protein>
<sequence>MFLDKFKSSKKVSYEVSDNLGLTDSEKQGIEANKSFDNFVVTIESINQLLLRDEREASFNVFKKNEKQTLYGITLELPMPISTNFYALLDKFNSNKPHAIDIRAFELEIPNKDIAENEKVEKVPDPAEKNIQDELQKEQIDDSQQESSVSSDDLIAKKDAEIERLRNQINQSSAEDKEEESEYKELAKSIVKSDSSDNIVEKEHINIFDTTSEEPSSDSDEEKCSQCGFKNIEGARFCSSCGNSLSELKTTAAKEVPLPLEVIDEKVLEELPNEFSKLFSLKEGWNIRPKIEHEVALEFEMKKDGILKKVQEEVETQKKEAIDQERQNFEEKETKISSEYAEKLNTEKNNAIIQMEQDKKDEIEKRIDLRRQYLNQWYRSGLAQLDGKQLIQEPLQVEG</sequence>
<evidence type="ECO:0000256" key="1">
    <source>
        <dbReference type="SAM" id="Coils"/>
    </source>
</evidence>
<feature type="coiled-coil region" evidence="1">
    <location>
        <begin position="155"/>
        <end position="182"/>
    </location>
</feature>